<dbReference type="InterPro" id="IPR008557">
    <property type="entry name" value="PhoX"/>
</dbReference>
<dbReference type="AlphaFoldDB" id="A0A1Y6BS42"/>
<reference evidence="2" key="1">
    <citation type="submission" date="2017-04" db="EMBL/GenBank/DDBJ databases">
        <authorList>
            <person name="Varghese N."/>
            <person name="Submissions S."/>
        </authorList>
    </citation>
    <scope>NUCLEOTIDE SEQUENCE [LARGE SCALE GENOMIC DNA]</scope>
    <source>
        <strain evidence="2">RKEM611</strain>
    </source>
</reference>
<accession>A0A1Y6BS42</accession>
<dbReference type="SUPFAM" id="SSF63829">
    <property type="entry name" value="Calcium-dependent phosphotriesterase"/>
    <property type="match status" value="1"/>
</dbReference>
<dbReference type="OrthoDB" id="9801383at2"/>
<name>A0A1Y6BS42_9BACT</name>
<gene>
    <name evidence="1" type="ORF">SAMN06296036_10845</name>
</gene>
<dbReference type="PANTHER" id="PTHR35399:SF4">
    <property type="entry name" value="MEMBRANE PROTEIN"/>
    <property type="match status" value="1"/>
</dbReference>
<dbReference type="EMBL" id="FWZT01000008">
    <property type="protein sequence ID" value="SMF25170.1"/>
    <property type="molecule type" value="Genomic_DNA"/>
</dbReference>
<evidence type="ECO:0000313" key="2">
    <source>
        <dbReference type="Proteomes" id="UP000192907"/>
    </source>
</evidence>
<proteinExistence type="predicted"/>
<dbReference type="Proteomes" id="UP000192907">
    <property type="component" value="Unassembled WGS sequence"/>
</dbReference>
<evidence type="ECO:0000313" key="1">
    <source>
        <dbReference type="EMBL" id="SMF25170.1"/>
    </source>
</evidence>
<keyword evidence="2" id="KW-1185">Reference proteome</keyword>
<dbReference type="PANTHER" id="PTHR35399">
    <property type="entry name" value="SLR8030 PROTEIN"/>
    <property type="match status" value="1"/>
</dbReference>
<evidence type="ECO:0008006" key="3">
    <source>
        <dbReference type="Google" id="ProtNLM"/>
    </source>
</evidence>
<dbReference type="Pfam" id="PF05787">
    <property type="entry name" value="PhoX"/>
    <property type="match status" value="1"/>
</dbReference>
<organism evidence="1 2">
    <name type="scientific">Pseudobacteriovorax antillogorgiicola</name>
    <dbReference type="NCBI Taxonomy" id="1513793"/>
    <lineage>
        <taxon>Bacteria</taxon>
        <taxon>Pseudomonadati</taxon>
        <taxon>Bdellovibrionota</taxon>
        <taxon>Oligoflexia</taxon>
        <taxon>Oligoflexales</taxon>
        <taxon>Pseudobacteriovoracaceae</taxon>
        <taxon>Pseudobacteriovorax</taxon>
    </lineage>
</organism>
<dbReference type="STRING" id="1513793.SAMN06296036_10845"/>
<sequence>MTQFDRRRMLAGSFGVATASCFQSITVWAKTKPQGQLLKDKDKILDLPKGFSYKVLDKSGQKMDDGYVSPGRPDGMGCFQLGDDLVLLRNHEMSPSHRDPRPYPTSKDAPKEAYDANGFGGVTRLVLDAKAKTTKSRNLVLTGTHINCAGGVSPWGWLSCEETVAENHGYVFLCDPKANKVQKAQAIKNYGRMNHEAVCIDPADHTAYLSEDRGDSCFYRFVPKDKAKPFGDGRFQAMMVQGEPKKHLSSSKAKVGKTWSVTWIDIPNQDSPHDDLRHRSQAQGAAVVSRGEGLWYADGEVYLVSTDGGPTKTGQIFRYNIAKQTLTLIAQSENPAALDSPDNITVSPSGLVVVAEDGGRTPHLRIIGKEGQIYDLAKNAAGYGEFTGVCFSPDGKTLFANLQVQGLTVAIEGPFESYLKTAEANPNQLS</sequence>
<dbReference type="PROSITE" id="PS51257">
    <property type="entry name" value="PROKAR_LIPOPROTEIN"/>
    <property type="match status" value="1"/>
</dbReference>
<protein>
    <recommendedName>
        <fullName evidence="3">Phosphatase</fullName>
    </recommendedName>
</protein>
<dbReference type="RefSeq" id="WP_132319045.1">
    <property type="nucleotide sequence ID" value="NZ_FWZT01000008.1"/>
</dbReference>